<feature type="domain" description="DALR anticodon binding" evidence="1">
    <location>
        <begin position="440"/>
        <end position="578"/>
    </location>
</feature>
<sequence length="578" mass="65835">MAQSMQKVYSSIWDQVLSLLFEHSPLKNNEENLKKNTVIYRRSKRLRNGDAIIPRGRLSDISSETWQHIYSEIETRSKTWSIPVTCGQPTKEAVAVFHLQRPHAFQHVLKLVQMQGNQYGLISDRQGYNIFVNCSHINTQQNKSLDHLEHIREIILLDHIMKLLTASGYSVAGIISDSNQWDAELLQMLNATHISQKIVDASLPCGSSAVQSTLCQAANKSNFRHHFSTNSAVTSNKDDFVQNHIVLDLKNYLDSEEGKCERIKGFDKNLHLVKVTEGDDPTLLMLRVSQLESCSKVLQQKEDQPVRCCIHLVPSSEIYVQQQVHLIWKILSDNCKQLQQAHVVFGGTTKRKSLKEAIDCVTAEEYIRLRKLQMENATALKYGDNVSKGIEWDHMIKNLTEACMKFEILSTNCRNPLKLNLSDTSKNMEDHVDNCGGPFVMYNCARLAMLFRKFDEDVKNGIYPSLPSLSQCDMSLLKLEEEWTLLYNFVEPYPSLIQSTVPTIGDCLYLNIQTHKVAGFLVSLSHCLSSYYSRVHVLGEPRQHLLPLMYARLHLLTAVHQVMLNGLQLLNIEPASQL</sequence>
<dbReference type="KEGG" id="obi:106881746"/>
<dbReference type="AlphaFoldDB" id="A0A0L8I7Z9"/>
<dbReference type="PANTHER" id="PTHR16043">
    <property type="entry name" value="DALRD3 PROTEIN"/>
    <property type="match status" value="1"/>
</dbReference>
<dbReference type="InterPro" id="IPR008909">
    <property type="entry name" value="DALR_anticod-bd"/>
</dbReference>
<dbReference type="GO" id="GO:0000049">
    <property type="term" value="F:tRNA binding"/>
    <property type="evidence" value="ECO:0007669"/>
    <property type="project" value="TreeGrafter"/>
</dbReference>
<dbReference type="SUPFAM" id="SSF47323">
    <property type="entry name" value="Anticodon-binding domain of a subclass of class I aminoacyl-tRNA synthetases"/>
    <property type="match status" value="1"/>
</dbReference>
<dbReference type="OrthoDB" id="9990834at2759"/>
<dbReference type="PANTHER" id="PTHR16043:SF1">
    <property type="entry name" value="DALR ANTICODON-BINDING DOMAIN-CONTAINING PROTEIN 3"/>
    <property type="match status" value="1"/>
</dbReference>
<dbReference type="GO" id="GO:0106217">
    <property type="term" value="P:tRNA C3-cytosine methylation"/>
    <property type="evidence" value="ECO:0007669"/>
    <property type="project" value="TreeGrafter"/>
</dbReference>
<dbReference type="Gene3D" id="1.10.730.10">
    <property type="entry name" value="Isoleucyl-tRNA Synthetase, Domain 1"/>
    <property type="match status" value="1"/>
</dbReference>
<dbReference type="OMA" id="REDQEWG"/>
<evidence type="ECO:0000313" key="2">
    <source>
        <dbReference type="EMBL" id="KOF97597.1"/>
    </source>
</evidence>
<name>A0A0L8I7Z9_OCTBM</name>
<dbReference type="GO" id="GO:0005524">
    <property type="term" value="F:ATP binding"/>
    <property type="evidence" value="ECO:0007669"/>
    <property type="project" value="InterPro"/>
</dbReference>
<proteinExistence type="predicted"/>
<reference evidence="2" key="1">
    <citation type="submission" date="2015-07" db="EMBL/GenBank/DDBJ databases">
        <title>MeaNS - Measles Nucleotide Surveillance Program.</title>
        <authorList>
            <person name="Tran T."/>
            <person name="Druce J."/>
        </authorList>
    </citation>
    <scope>NUCLEOTIDE SEQUENCE</scope>
    <source>
        <strain evidence="2">UCB-OBI-ISO-001</strain>
        <tissue evidence="2">Gonad</tissue>
    </source>
</reference>
<protein>
    <recommendedName>
        <fullName evidence="1">DALR anticodon binding domain-containing protein</fullName>
    </recommendedName>
</protein>
<dbReference type="EMBL" id="KQ416279">
    <property type="protein sequence ID" value="KOF97597.1"/>
    <property type="molecule type" value="Genomic_DNA"/>
</dbReference>
<dbReference type="STRING" id="37653.A0A0L8I7Z9"/>
<gene>
    <name evidence="2" type="ORF">OCBIM_22029014mg</name>
</gene>
<dbReference type="SMART" id="SM00836">
    <property type="entry name" value="DALR_1"/>
    <property type="match status" value="1"/>
</dbReference>
<dbReference type="Pfam" id="PF05746">
    <property type="entry name" value="DALR_1"/>
    <property type="match status" value="1"/>
</dbReference>
<organism evidence="2">
    <name type="scientific">Octopus bimaculoides</name>
    <name type="common">California two-spotted octopus</name>
    <dbReference type="NCBI Taxonomy" id="37653"/>
    <lineage>
        <taxon>Eukaryota</taxon>
        <taxon>Metazoa</taxon>
        <taxon>Spiralia</taxon>
        <taxon>Lophotrochozoa</taxon>
        <taxon>Mollusca</taxon>
        <taxon>Cephalopoda</taxon>
        <taxon>Coleoidea</taxon>
        <taxon>Octopodiformes</taxon>
        <taxon>Octopoda</taxon>
        <taxon>Incirrata</taxon>
        <taxon>Octopodidae</taxon>
        <taxon>Octopus</taxon>
    </lineage>
</organism>
<dbReference type="GO" id="GO:0004814">
    <property type="term" value="F:arginine-tRNA ligase activity"/>
    <property type="evidence" value="ECO:0007669"/>
    <property type="project" value="InterPro"/>
</dbReference>
<dbReference type="GO" id="GO:0006420">
    <property type="term" value="P:arginyl-tRNA aminoacylation"/>
    <property type="evidence" value="ECO:0007669"/>
    <property type="project" value="InterPro"/>
</dbReference>
<dbReference type="InterPro" id="IPR009080">
    <property type="entry name" value="tRNAsynth_Ia_anticodon-bd"/>
</dbReference>
<accession>A0A0L8I7Z9</accession>
<dbReference type="InterPro" id="IPR037380">
    <property type="entry name" value="DALRD3"/>
</dbReference>
<evidence type="ECO:0000259" key="1">
    <source>
        <dbReference type="SMART" id="SM00836"/>
    </source>
</evidence>